<keyword evidence="7" id="KW-0175">Coiled coil</keyword>
<proteinExistence type="predicted"/>
<dbReference type="Pfam" id="PF02743">
    <property type="entry name" value="dCache_1"/>
    <property type="match status" value="1"/>
</dbReference>
<feature type="coiled-coil region" evidence="7">
    <location>
        <begin position="360"/>
        <end position="398"/>
    </location>
</feature>
<dbReference type="Proteomes" id="UP001462640">
    <property type="component" value="Unassembled WGS sequence"/>
</dbReference>
<evidence type="ECO:0000259" key="10">
    <source>
        <dbReference type="PROSITE" id="PS50887"/>
    </source>
</evidence>
<keyword evidence="4 9" id="KW-0812">Transmembrane</keyword>
<dbReference type="InterPro" id="IPR050469">
    <property type="entry name" value="Diguanylate_Cyclase"/>
</dbReference>
<dbReference type="NCBIfam" id="TIGR00254">
    <property type="entry name" value="GGDEF"/>
    <property type="match status" value="1"/>
</dbReference>
<dbReference type="Pfam" id="PF00990">
    <property type="entry name" value="GGDEF"/>
    <property type="match status" value="1"/>
</dbReference>
<dbReference type="Gene3D" id="3.30.450.20">
    <property type="entry name" value="PAS domain"/>
    <property type="match status" value="1"/>
</dbReference>
<comment type="caution">
    <text evidence="11">The sequence shown here is derived from an EMBL/GenBank/DDBJ whole genome shotgun (WGS) entry which is preliminary data.</text>
</comment>
<gene>
    <name evidence="11" type="ORF">ABDJ40_00485</name>
</gene>
<dbReference type="SMART" id="SM00267">
    <property type="entry name" value="GGDEF"/>
    <property type="match status" value="1"/>
</dbReference>
<evidence type="ECO:0000256" key="6">
    <source>
        <dbReference type="ARBA" id="ARBA00023136"/>
    </source>
</evidence>
<dbReference type="InterPro" id="IPR029787">
    <property type="entry name" value="Nucleotide_cyclase"/>
</dbReference>
<keyword evidence="11" id="KW-0548">Nucleotidyltransferase</keyword>
<keyword evidence="12" id="KW-1185">Reference proteome</keyword>
<evidence type="ECO:0000256" key="7">
    <source>
        <dbReference type="SAM" id="Coils"/>
    </source>
</evidence>
<keyword evidence="5 9" id="KW-1133">Transmembrane helix</keyword>
<name>A0ABV0G856_9BURK</name>
<comment type="subcellular location">
    <subcellularLocation>
        <location evidence="1">Cell membrane</location>
        <topology evidence="1">Multi-pass membrane protein</topology>
    </subcellularLocation>
</comment>
<dbReference type="InterPro" id="IPR043128">
    <property type="entry name" value="Rev_trsase/Diguanyl_cyclase"/>
</dbReference>
<dbReference type="SUPFAM" id="SSF103190">
    <property type="entry name" value="Sensory domain-like"/>
    <property type="match status" value="1"/>
</dbReference>
<dbReference type="PROSITE" id="PS50887">
    <property type="entry name" value="GGDEF"/>
    <property type="match status" value="1"/>
</dbReference>
<dbReference type="CDD" id="cd01949">
    <property type="entry name" value="GGDEF"/>
    <property type="match status" value="1"/>
</dbReference>
<dbReference type="GO" id="GO:0052621">
    <property type="term" value="F:diguanylate cyclase activity"/>
    <property type="evidence" value="ECO:0007669"/>
    <property type="project" value="UniProtKB-EC"/>
</dbReference>
<evidence type="ECO:0000313" key="12">
    <source>
        <dbReference type="Proteomes" id="UP001462640"/>
    </source>
</evidence>
<dbReference type="RefSeq" id="WP_347604637.1">
    <property type="nucleotide sequence ID" value="NZ_JBDPZC010000001.1"/>
</dbReference>
<sequence length="575" mass="63867">MWLFFAWRSLRFRMALTFGLLAVIVALSMQSYIGLVFARHVMQERTGSLQNSARMVAAQLSEQLRQRQRELDFIATLPVTLAASGDARPLRALLSQLKGSFRDYAWIGFADPQGRVLVSSDGVLEGVDVSQRPWFQGARLSPFIGDLHDALLLARHLSSLDPGEPPRMLDFAVPLLDARGRPLGVVGSHVHWRWFAHLLQDMAASGVLPQGMEVMIARRDGQLIYPEAEFDGSAHELLQRLEREPVVDDYLRDEHYYLVAAPVPAAEHGQDLGWTVLVRQPTSQLLAASQKLAQGLWLLWGAGALAIMLMAYLVAVGLSRPIEHLATLLRGRQPVPAPDREDLGATREMDDLLEALHWRDKRLAHQREELERNAQELEARVEQRTTELRQANAELERVALTDALTGLHNRGHLNARLTEEYTRYVRHRQTYGVLLMDIDHFKLINDAHGHAAGDAVLREFAALIKSSLRASDFVGRFGGEEFLALLPGTTLEGAAALAAKLCQKTREQTFKGVGYVTVSIGVAEIDEGDALYEDVVRRADTALYEAKNAGRNRFMVAPPGGTSQGDTAAPTKRQA</sequence>
<keyword evidence="6 9" id="KW-0472">Membrane</keyword>
<dbReference type="EC" id="2.7.7.65" evidence="2"/>
<evidence type="ECO:0000256" key="2">
    <source>
        <dbReference type="ARBA" id="ARBA00012528"/>
    </source>
</evidence>
<dbReference type="EMBL" id="JBDPZC010000001">
    <property type="protein sequence ID" value="MEO3711237.1"/>
    <property type="molecule type" value="Genomic_DNA"/>
</dbReference>
<feature type="region of interest" description="Disordered" evidence="8">
    <location>
        <begin position="554"/>
        <end position="575"/>
    </location>
</feature>
<dbReference type="PANTHER" id="PTHR45138">
    <property type="entry name" value="REGULATORY COMPONENTS OF SENSORY TRANSDUCTION SYSTEM"/>
    <property type="match status" value="1"/>
</dbReference>
<dbReference type="InterPro" id="IPR000160">
    <property type="entry name" value="GGDEF_dom"/>
</dbReference>
<evidence type="ECO:0000313" key="11">
    <source>
        <dbReference type="EMBL" id="MEO3711237.1"/>
    </source>
</evidence>
<evidence type="ECO:0000256" key="5">
    <source>
        <dbReference type="ARBA" id="ARBA00022989"/>
    </source>
</evidence>
<feature type="transmembrane region" description="Helical" evidence="9">
    <location>
        <begin position="297"/>
        <end position="318"/>
    </location>
</feature>
<dbReference type="PANTHER" id="PTHR45138:SF24">
    <property type="entry name" value="DIGUANYLATE CYCLASE DGCC-RELATED"/>
    <property type="match status" value="1"/>
</dbReference>
<accession>A0ABV0G856</accession>
<dbReference type="InterPro" id="IPR033479">
    <property type="entry name" value="dCache_1"/>
</dbReference>
<keyword evidence="11" id="KW-0808">Transferase</keyword>
<protein>
    <recommendedName>
        <fullName evidence="2">diguanylate cyclase</fullName>
        <ecNumber evidence="2">2.7.7.65</ecNumber>
    </recommendedName>
</protein>
<evidence type="ECO:0000256" key="1">
    <source>
        <dbReference type="ARBA" id="ARBA00004651"/>
    </source>
</evidence>
<dbReference type="Gene3D" id="3.30.70.270">
    <property type="match status" value="1"/>
</dbReference>
<evidence type="ECO:0000256" key="4">
    <source>
        <dbReference type="ARBA" id="ARBA00022692"/>
    </source>
</evidence>
<evidence type="ECO:0000256" key="8">
    <source>
        <dbReference type="SAM" id="MobiDB-lite"/>
    </source>
</evidence>
<dbReference type="SUPFAM" id="SSF55073">
    <property type="entry name" value="Nucleotide cyclase"/>
    <property type="match status" value="1"/>
</dbReference>
<feature type="domain" description="GGDEF" evidence="10">
    <location>
        <begin position="429"/>
        <end position="559"/>
    </location>
</feature>
<dbReference type="InterPro" id="IPR029151">
    <property type="entry name" value="Sensor-like_sf"/>
</dbReference>
<reference evidence="11 12" key="1">
    <citation type="submission" date="2024-05" db="EMBL/GenBank/DDBJ databases">
        <title>Roseateles sp. 2.12 16S ribosomal RNA gene Genome sequencing and assembly.</title>
        <authorList>
            <person name="Woo H."/>
        </authorList>
    </citation>
    <scope>NUCLEOTIDE SEQUENCE [LARGE SCALE GENOMIC DNA]</scope>
    <source>
        <strain evidence="11 12">2.12</strain>
    </source>
</reference>
<dbReference type="CDD" id="cd12914">
    <property type="entry name" value="PDC1_DGC_like"/>
    <property type="match status" value="1"/>
</dbReference>
<organism evidence="11 12">
    <name type="scientific">Roseateles flavus</name>
    <dbReference type="NCBI Taxonomy" id="3149041"/>
    <lineage>
        <taxon>Bacteria</taxon>
        <taxon>Pseudomonadati</taxon>
        <taxon>Pseudomonadota</taxon>
        <taxon>Betaproteobacteria</taxon>
        <taxon>Burkholderiales</taxon>
        <taxon>Sphaerotilaceae</taxon>
        <taxon>Roseateles</taxon>
    </lineage>
</organism>
<evidence type="ECO:0000256" key="3">
    <source>
        <dbReference type="ARBA" id="ARBA00022475"/>
    </source>
</evidence>
<keyword evidence="3" id="KW-1003">Cell membrane</keyword>
<evidence type="ECO:0000256" key="9">
    <source>
        <dbReference type="SAM" id="Phobius"/>
    </source>
</evidence>